<protein>
    <submittedName>
        <fullName evidence="2">Uncharacterized protein</fullName>
    </submittedName>
</protein>
<gene>
    <name evidence="2" type="ORF">AVDCRST_MAG93-2020</name>
</gene>
<dbReference type="EMBL" id="CADCTR010000688">
    <property type="protein sequence ID" value="CAA9257088.1"/>
    <property type="molecule type" value="Genomic_DNA"/>
</dbReference>
<sequence length="49" mass="5736">MSAAKRARVKAKDEAEFRRWEKLAEKLRRQRHGPTPKDDESSLRLSDNA</sequence>
<organism evidence="2">
    <name type="scientific">uncultured Chloroflexia bacterium</name>
    <dbReference type="NCBI Taxonomy" id="1672391"/>
    <lineage>
        <taxon>Bacteria</taxon>
        <taxon>Bacillati</taxon>
        <taxon>Chloroflexota</taxon>
        <taxon>Chloroflexia</taxon>
        <taxon>environmental samples</taxon>
    </lineage>
</organism>
<proteinExistence type="predicted"/>
<evidence type="ECO:0000313" key="2">
    <source>
        <dbReference type="EMBL" id="CAA9257088.1"/>
    </source>
</evidence>
<accession>A0A6J4IQW6</accession>
<evidence type="ECO:0000256" key="1">
    <source>
        <dbReference type="SAM" id="MobiDB-lite"/>
    </source>
</evidence>
<dbReference type="AlphaFoldDB" id="A0A6J4IQW6"/>
<name>A0A6J4IQW6_9CHLR</name>
<feature type="region of interest" description="Disordered" evidence="1">
    <location>
        <begin position="25"/>
        <end position="49"/>
    </location>
</feature>
<reference evidence="2" key="1">
    <citation type="submission" date="2020-02" db="EMBL/GenBank/DDBJ databases">
        <authorList>
            <person name="Meier V. D."/>
        </authorList>
    </citation>
    <scope>NUCLEOTIDE SEQUENCE</scope>
    <source>
        <strain evidence="2">AVDCRST_MAG93</strain>
    </source>
</reference>